<organism evidence="6 7">
    <name type="scientific">Plenodomus tracheiphilus IPT5</name>
    <dbReference type="NCBI Taxonomy" id="1408161"/>
    <lineage>
        <taxon>Eukaryota</taxon>
        <taxon>Fungi</taxon>
        <taxon>Dikarya</taxon>
        <taxon>Ascomycota</taxon>
        <taxon>Pezizomycotina</taxon>
        <taxon>Dothideomycetes</taxon>
        <taxon>Pleosporomycetidae</taxon>
        <taxon>Pleosporales</taxon>
        <taxon>Pleosporineae</taxon>
        <taxon>Leptosphaeriaceae</taxon>
        <taxon>Plenodomus</taxon>
    </lineage>
</organism>
<gene>
    <name evidence="6" type="ORF">T440DRAFT_501041</name>
</gene>
<dbReference type="CDD" id="cd02909">
    <property type="entry name" value="cupin_pirin_N"/>
    <property type="match status" value="1"/>
</dbReference>
<dbReference type="PANTHER" id="PTHR13903">
    <property type="entry name" value="PIRIN-RELATED"/>
    <property type="match status" value="1"/>
</dbReference>
<dbReference type="OrthoDB" id="198735at2759"/>
<dbReference type="InterPro" id="IPR012093">
    <property type="entry name" value="Pirin"/>
</dbReference>
<comment type="cofactor">
    <cofactor evidence="2">
        <name>Fe cation</name>
        <dbReference type="ChEBI" id="CHEBI:24875"/>
    </cofactor>
    <text evidence="2">Binds 1 Fe cation per subunit.</text>
</comment>
<reference evidence="6" key="1">
    <citation type="submission" date="2020-01" db="EMBL/GenBank/DDBJ databases">
        <authorList>
            <consortium name="DOE Joint Genome Institute"/>
            <person name="Haridas S."/>
            <person name="Albert R."/>
            <person name="Binder M."/>
            <person name="Bloem J."/>
            <person name="Labutti K."/>
            <person name="Salamov A."/>
            <person name="Andreopoulos B."/>
            <person name="Baker S.E."/>
            <person name="Barry K."/>
            <person name="Bills G."/>
            <person name="Bluhm B.H."/>
            <person name="Cannon C."/>
            <person name="Castanera R."/>
            <person name="Culley D.E."/>
            <person name="Daum C."/>
            <person name="Ezra D."/>
            <person name="Gonzalez J.B."/>
            <person name="Henrissat B."/>
            <person name="Kuo A."/>
            <person name="Liang C."/>
            <person name="Lipzen A."/>
            <person name="Lutzoni F."/>
            <person name="Magnuson J."/>
            <person name="Mondo S."/>
            <person name="Nolan M."/>
            <person name="Ohm R."/>
            <person name="Pangilinan J."/>
            <person name="Park H.-J."/>
            <person name="Ramirez L."/>
            <person name="Alfaro M."/>
            <person name="Sun H."/>
            <person name="Tritt A."/>
            <person name="Yoshinaga Y."/>
            <person name="Zwiers L.-H."/>
            <person name="Turgeon B.G."/>
            <person name="Goodwin S.B."/>
            <person name="Spatafora J.W."/>
            <person name="Crous P.W."/>
            <person name="Grigoriev I.V."/>
        </authorList>
    </citation>
    <scope>NUCLEOTIDE SEQUENCE</scope>
    <source>
        <strain evidence="6">IPT5</strain>
    </source>
</reference>
<dbReference type="InterPro" id="IPR003829">
    <property type="entry name" value="Pirin_N_dom"/>
</dbReference>
<dbReference type="SUPFAM" id="SSF51182">
    <property type="entry name" value="RmlC-like cupins"/>
    <property type="match status" value="1"/>
</dbReference>
<evidence type="ECO:0000256" key="1">
    <source>
        <dbReference type="ARBA" id="ARBA00008416"/>
    </source>
</evidence>
<feature type="binding site" evidence="2">
    <location>
        <position position="131"/>
    </location>
    <ligand>
        <name>Fe cation</name>
        <dbReference type="ChEBI" id="CHEBI:24875"/>
    </ligand>
</feature>
<name>A0A6A7AWH8_9PLEO</name>
<dbReference type="GO" id="GO:0046872">
    <property type="term" value="F:metal ion binding"/>
    <property type="evidence" value="ECO:0007669"/>
    <property type="project" value="UniProtKB-KW"/>
</dbReference>
<evidence type="ECO:0000256" key="2">
    <source>
        <dbReference type="PIRSR" id="PIRSR006232-1"/>
    </source>
</evidence>
<dbReference type="Proteomes" id="UP000799423">
    <property type="component" value="Unassembled WGS sequence"/>
</dbReference>
<comment type="similarity">
    <text evidence="1 3">Belongs to the pirin family.</text>
</comment>
<dbReference type="CDD" id="cd02247">
    <property type="entry name" value="cupin_pirin_C"/>
    <property type="match status" value="1"/>
</dbReference>
<dbReference type="EMBL" id="MU006324">
    <property type="protein sequence ID" value="KAF2847651.1"/>
    <property type="molecule type" value="Genomic_DNA"/>
</dbReference>
<dbReference type="PANTHER" id="PTHR13903:SF8">
    <property type="entry name" value="PIRIN"/>
    <property type="match status" value="1"/>
</dbReference>
<dbReference type="AlphaFoldDB" id="A0A6A7AWH8"/>
<feature type="binding site" evidence="2">
    <location>
        <position position="87"/>
    </location>
    <ligand>
        <name>Fe cation</name>
        <dbReference type="ChEBI" id="CHEBI:24875"/>
    </ligand>
</feature>
<evidence type="ECO:0008006" key="8">
    <source>
        <dbReference type="Google" id="ProtNLM"/>
    </source>
</evidence>
<proteinExistence type="inferred from homology"/>
<keyword evidence="2" id="KW-0408">Iron</keyword>
<accession>A0A6A7AWH8</accession>
<dbReference type="Pfam" id="PF05726">
    <property type="entry name" value="Pirin_C"/>
    <property type="match status" value="1"/>
</dbReference>
<feature type="domain" description="Pirin N-terminal" evidence="4">
    <location>
        <begin position="53"/>
        <end position="154"/>
    </location>
</feature>
<dbReference type="Pfam" id="PF02678">
    <property type="entry name" value="Pirin"/>
    <property type="match status" value="1"/>
</dbReference>
<dbReference type="PIRSF" id="PIRSF006232">
    <property type="entry name" value="Pirin"/>
    <property type="match status" value="1"/>
</dbReference>
<dbReference type="Gene3D" id="2.60.120.10">
    <property type="entry name" value="Jelly Rolls"/>
    <property type="match status" value="2"/>
</dbReference>
<feature type="binding site" evidence="2">
    <location>
        <position position="85"/>
    </location>
    <ligand>
        <name>Fe cation</name>
        <dbReference type="ChEBI" id="CHEBI:24875"/>
    </ligand>
</feature>
<evidence type="ECO:0000259" key="5">
    <source>
        <dbReference type="Pfam" id="PF05726"/>
    </source>
</evidence>
<dbReference type="InterPro" id="IPR008778">
    <property type="entry name" value="Pirin_C_dom"/>
</dbReference>
<evidence type="ECO:0000256" key="3">
    <source>
        <dbReference type="RuleBase" id="RU003457"/>
    </source>
</evidence>
<evidence type="ECO:0000259" key="4">
    <source>
        <dbReference type="Pfam" id="PF02678"/>
    </source>
</evidence>
<keyword evidence="7" id="KW-1185">Reference proteome</keyword>
<dbReference type="InterPro" id="IPR011051">
    <property type="entry name" value="RmlC_Cupin_sf"/>
</dbReference>
<dbReference type="InterPro" id="IPR014710">
    <property type="entry name" value="RmlC-like_jellyroll"/>
</dbReference>
<keyword evidence="2" id="KW-0479">Metal-binding</keyword>
<evidence type="ECO:0000313" key="7">
    <source>
        <dbReference type="Proteomes" id="UP000799423"/>
    </source>
</evidence>
<sequence length="340" mass="37497">MSSTLQKILNLKKKSSLQELTPTPPPKPTALTPRRISLLFPAQPTPEGSGVIVHRSIGSPSLHTLTPFLMLDHAVVPTANGFPDHPHRGISTISYILSGSLLHEDFAGNSGILHAGDLQFMTAGRGIMHSEMPLPSDKDESGETQPNEGLQLWVDLPVGRKMCEPRYRDLRSEEIPVAGEEGVQVKVINGVSYGVENVRDVAYTPVWYLDFILQPGAKVRQGIPTGWNAFLYIISGTLDIVDGQSGEWKRAKKHDLAALGRDESGDSFGARVGVGEQKEARFIFVAGQPLDQGVAQYGPFVMTTREEIMQARSDWARCENGFERARNWESKAEKRRRSLC</sequence>
<evidence type="ECO:0000313" key="6">
    <source>
        <dbReference type="EMBL" id="KAF2847651.1"/>
    </source>
</evidence>
<protein>
    <recommendedName>
        <fullName evidence="8">RmlC-like cupin</fullName>
    </recommendedName>
</protein>
<feature type="binding site" evidence="2">
    <location>
        <position position="129"/>
    </location>
    <ligand>
        <name>Fe cation</name>
        <dbReference type="ChEBI" id="CHEBI:24875"/>
    </ligand>
</feature>
<feature type="domain" description="Pirin C-terminal" evidence="5">
    <location>
        <begin position="208"/>
        <end position="320"/>
    </location>
</feature>